<dbReference type="AlphaFoldDB" id="A0A4Y7TLV5"/>
<evidence type="ECO:0000256" key="2">
    <source>
        <dbReference type="ARBA" id="ARBA00022771"/>
    </source>
</evidence>
<keyword evidence="5" id="KW-1133">Transmembrane helix</keyword>
<dbReference type="PROSITE" id="PS51292">
    <property type="entry name" value="ZF_RING_CH"/>
    <property type="match status" value="1"/>
</dbReference>
<feature type="transmembrane region" description="Helical" evidence="5">
    <location>
        <begin position="87"/>
        <end position="112"/>
    </location>
</feature>
<gene>
    <name evidence="8" type="ORF">FA13DRAFT_1445644</name>
</gene>
<dbReference type="OrthoDB" id="264354at2759"/>
<organism evidence="8 9">
    <name type="scientific">Coprinellus micaceus</name>
    <name type="common">Glistening ink-cap mushroom</name>
    <name type="synonym">Coprinus micaceus</name>
    <dbReference type="NCBI Taxonomy" id="71717"/>
    <lineage>
        <taxon>Eukaryota</taxon>
        <taxon>Fungi</taxon>
        <taxon>Dikarya</taxon>
        <taxon>Basidiomycota</taxon>
        <taxon>Agaricomycotina</taxon>
        <taxon>Agaricomycetes</taxon>
        <taxon>Agaricomycetidae</taxon>
        <taxon>Agaricales</taxon>
        <taxon>Agaricineae</taxon>
        <taxon>Psathyrellaceae</taxon>
        <taxon>Coprinellus</taxon>
    </lineage>
</organism>
<dbReference type="Gene3D" id="3.30.40.10">
    <property type="entry name" value="Zinc/RING finger domain, C3HC4 (zinc finger)"/>
    <property type="match status" value="1"/>
</dbReference>
<evidence type="ECO:0000313" key="9">
    <source>
        <dbReference type="Proteomes" id="UP000298030"/>
    </source>
</evidence>
<dbReference type="PANTHER" id="PTHR46347:SF1">
    <property type="entry name" value="RING_FYVE_PHD ZINC FINGER SUPERFAMILY PROTEIN"/>
    <property type="match status" value="1"/>
</dbReference>
<proteinExistence type="predicted"/>
<feature type="transmembrane region" description="Helical" evidence="5">
    <location>
        <begin position="190"/>
        <end position="212"/>
    </location>
</feature>
<dbReference type="Proteomes" id="UP000298030">
    <property type="component" value="Unassembled WGS sequence"/>
</dbReference>
<evidence type="ECO:0000259" key="6">
    <source>
        <dbReference type="PROSITE" id="PS50089"/>
    </source>
</evidence>
<evidence type="ECO:0000256" key="5">
    <source>
        <dbReference type="SAM" id="Phobius"/>
    </source>
</evidence>
<protein>
    <submittedName>
        <fullName evidence="8">Uncharacterized protein</fullName>
    </submittedName>
</protein>
<dbReference type="CDD" id="cd16495">
    <property type="entry name" value="RING_CH-C4HC3_MARCH"/>
    <property type="match status" value="1"/>
</dbReference>
<dbReference type="PANTHER" id="PTHR46347">
    <property type="entry name" value="RING/FYVE/PHD ZINC FINGER SUPERFAMILY PROTEIN"/>
    <property type="match status" value="1"/>
</dbReference>
<dbReference type="STRING" id="71717.A0A4Y7TLV5"/>
<evidence type="ECO:0000256" key="4">
    <source>
        <dbReference type="PROSITE-ProRule" id="PRU00175"/>
    </source>
</evidence>
<dbReference type="SUPFAM" id="SSF57850">
    <property type="entry name" value="RING/U-box"/>
    <property type="match status" value="1"/>
</dbReference>
<dbReference type="InterPro" id="IPR011016">
    <property type="entry name" value="Znf_RING-CH"/>
</dbReference>
<accession>A0A4Y7TLV5</accession>
<dbReference type="SMART" id="SM00744">
    <property type="entry name" value="RINGv"/>
    <property type="match status" value="1"/>
</dbReference>
<dbReference type="PROSITE" id="PS50089">
    <property type="entry name" value="ZF_RING_2"/>
    <property type="match status" value="1"/>
</dbReference>
<comment type="caution">
    <text evidence="8">The sequence shown here is derived from an EMBL/GenBank/DDBJ whole genome shotgun (WGS) entry which is preliminary data.</text>
</comment>
<keyword evidence="2 4" id="KW-0863">Zinc-finger</keyword>
<keyword evidence="3" id="KW-0862">Zinc</keyword>
<reference evidence="8 9" key="1">
    <citation type="journal article" date="2019" name="Nat. Ecol. Evol.">
        <title>Megaphylogeny resolves global patterns of mushroom evolution.</title>
        <authorList>
            <person name="Varga T."/>
            <person name="Krizsan K."/>
            <person name="Foldi C."/>
            <person name="Dima B."/>
            <person name="Sanchez-Garcia M."/>
            <person name="Sanchez-Ramirez S."/>
            <person name="Szollosi G.J."/>
            <person name="Szarkandi J.G."/>
            <person name="Papp V."/>
            <person name="Albert L."/>
            <person name="Andreopoulos W."/>
            <person name="Angelini C."/>
            <person name="Antonin V."/>
            <person name="Barry K.W."/>
            <person name="Bougher N.L."/>
            <person name="Buchanan P."/>
            <person name="Buyck B."/>
            <person name="Bense V."/>
            <person name="Catcheside P."/>
            <person name="Chovatia M."/>
            <person name="Cooper J."/>
            <person name="Damon W."/>
            <person name="Desjardin D."/>
            <person name="Finy P."/>
            <person name="Geml J."/>
            <person name="Haridas S."/>
            <person name="Hughes K."/>
            <person name="Justo A."/>
            <person name="Karasinski D."/>
            <person name="Kautmanova I."/>
            <person name="Kiss B."/>
            <person name="Kocsube S."/>
            <person name="Kotiranta H."/>
            <person name="LaButti K.M."/>
            <person name="Lechner B.E."/>
            <person name="Liimatainen K."/>
            <person name="Lipzen A."/>
            <person name="Lukacs Z."/>
            <person name="Mihaltcheva S."/>
            <person name="Morgado L.N."/>
            <person name="Niskanen T."/>
            <person name="Noordeloos M.E."/>
            <person name="Ohm R.A."/>
            <person name="Ortiz-Santana B."/>
            <person name="Ovrebo C."/>
            <person name="Racz N."/>
            <person name="Riley R."/>
            <person name="Savchenko A."/>
            <person name="Shiryaev A."/>
            <person name="Soop K."/>
            <person name="Spirin V."/>
            <person name="Szebenyi C."/>
            <person name="Tomsovsky M."/>
            <person name="Tulloss R.E."/>
            <person name="Uehling J."/>
            <person name="Grigoriev I.V."/>
            <person name="Vagvolgyi C."/>
            <person name="Papp T."/>
            <person name="Martin F.M."/>
            <person name="Miettinen O."/>
            <person name="Hibbett D.S."/>
            <person name="Nagy L.G."/>
        </authorList>
    </citation>
    <scope>NUCLEOTIDE SEQUENCE [LARGE SCALE GENOMIC DNA]</scope>
    <source>
        <strain evidence="8 9">FP101781</strain>
    </source>
</reference>
<dbReference type="EMBL" id="QPFP01000008">
    <property type="protein sequence ID" value="TEB35175.1"/>
    <property type="molecule type" value="Genomic_DNA"/>
</dbReference>
<keyword evidence="9" id="KW-1185">Reference proteome</keyword>
<dbReference type="InterPro" id="IPR013083">
    <property type="entry name" value="Znf_RING/FYVE/PHD"/>
</dbReference>
<feature type="transmembrane region" description="Helical" evidence="5">
    <location>
        <begin position="233"/>
        <end position="251"/>
    </location>
</feature>
<dbReference type="GO" id="GO:0008270">
    <property type="term" value="F:zinc ion binding"/>
    <property type="evidence" value="ECO:0007669"/>
    <property type="project" value="UniProtKB-KW"/>
</dbReference>
<evidence type="ECO:0000256" key="1">
    <source>
        <dbReference type="ARBA" id="ARBA00022723"/>
    </source>
</evidence>
<keyword evidence="5" id="KW-0812">Transmembrane</keyword>
<evidence type="ECO:0000313" key="8">
    <source>
        <dbReference type="EMBL" id="TEB35175.1"/>
    </source>
</evidence>
<evidence type="ECO:0000259" key="7">
    <source>
        <dbReference type="PROSITE" id="PS51292"/>
    </source>
</evidence>
<dbReference type="InterPro" id="IPR001841">
    <property type="entry name" value="Znf_RING"/>
</dbReference>
<feature type="domain" description="RING-CH-type" evidence="7">
    <location>
        <begin position="7"/>
        <end position="75"/>
    </location>
</feature>
<dbReference type="Pfam" id="PF12906">
    <property type="entry name" value="RINGv"/>
    <property type="match status" value="1"/>
</dbReference>
<name>A0A4Y7TLV5_COPMI</name>
<sequence length="277" mass="31203">MSGANSPSGNEEKQCRICLDGMGAEWELGRLISPCQCKGSIRYVHVKCLQQWRNTAASHSNFFACPQCHYQYRFARTQVVGMATNKVIIAGLSGLAFTTNVMLASFITTYFMSWFEEPSTDYGWSFFGFRYVSPFEVATDLISAAFRVLRDGDVAGILGDDFFPRERPVHLRSPTTRSKPGLFMRLVRRFLLGLPLVGAASLVQLLLSIQLLAPVQWLARYRASRRRNNNRDVAAILVVVLIILGAVRALVKVYKTTEYYTQRLLLRAEDAILEVNS</sequence>
<keyword evidence="1" id="KW-0479">Metal-binding</keyword>
<evidence type="ECO:0000256" key="3">
    <source>
        <dbReference type="ARBA" id="ARBA00022833"/>
    </source>
</evidence>
<feature type="domain" description="RING-type" evidence="6">
    <location>
        <begin position="15"/>
        <end position="69"/>
    </location>
</feature>
<keyword evidence="5" id="KW-0472">Membrane</keyword>